<dbReference type="GO" id="GO:0043565">
    <property type="term" value="F:sequence-specific DNA binding"/>
    <property type="evidence" value="ECO:0007669"/>
    <property type="project" value="TreeGrafter"/>
</dbReference>
<comment type="caution">
    <text evidence="6">The sequence shown here is derived from an EMBL/GenBank/DDBJ whole genome shotgun (WGS) entry which is preliminary data.</text>
</comment>
<proteinExistence type="inferred from homology"/>
<dbReference type="RefSeq" id="WP_112098503.1">
    <property type="nucleotide sequence ID" value="NZ_QMBP01000007.1"/>
</dbReference>
<evidence type="ECO:0000313" key="6">
    <source>
        <dbReference type="EMBL" id="RAZ89782.1"/>
    </source>
</evidence>
<evidence type="ECO:0000313" key="7">
    <source>
        <dbReference type="Proteomes" id="UP000251558"/>
    </source>
</evidence>
<dbReference type="Gene3D" id="3.40.190.10">
    <property type="entry name" value="Periplasmic binding protein-like II"/>
    <property type="match status" value="2"/>
</dbReference>
<keyword evidence="4" id="KW-0804">Transcription</keyword>
<dbReference type="Pfam" id="PF03466">
    <property type="entry name" value="LysR_substrate"/>
    <property type="match status" value="1"/>
</dbReference>
<organism evidence="6 7">
    <name type="scientific">Mesorhizobium hawassense</name>
    <dbReference type="NCBI Taxonomy" id="1209954"/>
    <lineage>
        <taxon>Bacteria</taxon>
        <taxon>Pseudomonadati</taxon>
        <taxon>Pseudomonadota</taxon>
        <taxon>Alphaproteobacteria</taxon>
        <taxon>Hyphomicrobiales</taxon>
        <taxon>Phyllobacteriaceae</taxon>
        <taxon>Mesorhizobium</taxon>
    </lineage>
</organism>
<feature type="domain" description="HTH lysR-type" evidence="5">
    <location>
        <begin position="6"/>
        <end position="63"/>
    </location>
</feature>
<gene>
    <name evidence="6" type="ORF">DPM33_16470</name>
</gene>
<comment type="similarity">
    <text evidence="1">Belongs to the LysR transcriptional regulatory family.</text>
</comment>
<dbReference type="GO" id="GO:0006351">
    <property type="term" value="P:DNA-templated transcription"/>
    <property type="evidence" value="ECO:0007669"/>
    <property type="project" value="TreeGrafter"/>
</dbReference>
<sequence>MSWELPPLGAIRVFEAAARLGSFTKAAEELGMTQSAASYQIKVLEERAGTPLFLRKTRQIALTEAGQQLAPRATDAFSSLADAWVATKGGATGVLSVTTMETFATNWLAVWLGTFQLMHPDLAVKVNTSQRLVDFSREDMDVGIRTGTGNWPGLTAHYLFKADYTPMLSPRLAESVGGIHHPEDLYKVPLCCASDPWWKIWFEAMGVPFEPDRVIAGPMLGSQAYDAMAALTDRGAAILTRNIYSALLAKGQLIQPFDVLGSDGDGYWLVHLESRRNTPKIKAFRDWVLAQTADIREREKGEAR</sequence>
<dbReference type="EMBL" id="QMBP01000007">
    <property type="protein sequence ID" value="RAZ89782.1"/>
    <property type="molecule type" value="Genomic_DNA"/>
</dbReference>
<accession>A0A330HQG1</accession>
<dbReference type="CDD" id="cd08432">
    <property type="entry name" value="PBP2_GcdR_TrpI_HvrB_AmpR_like"/>
    <property type="match status" value="1"/>
</dbReference>
<dbReference type="Pfam" id="PF00126">
    <property type="entry name" value="HTH_1"/>
    <property type="match status" value="1"/>
</dbReference>
<evidence type="ECO:0000259" key="5">
    <source>
        <dbReference type="PROSITE" id="PS50931"/>
    </source>
</evidence>
<dbReference type="PROSITE" id="PS50931">
    <property type="entry name" value="HTH_LYSR"/>
    <property type="match status" value="1"/>
</dbReference>
<dbReference type="FunFam" id="1.10.10.10:FF:000001">
    <property type="entry name" value="LysR family transcriptional regulator"/>
    <property type="match status" value="1"/>
</dbReference>
<protein>
    <submittedName>
        <fullName evidence="6">LysR family transcriptional regulator</fullName>
    </submittedName>
</protein>
<dbReference type="AlphaFoldDB" id="A0A330HQG1"/>
<keyword evidence="3" id="KW-0238">DNA-binding</keyword>
<keyword evidence="2" id="KW-0805">Transcription regulation</keyword>
<dbReference type="Proteomes" id="UP000251558">
    <property type="component" value="Unassembled WGS sequence"/>
</dbReference>
<evidence type="ECO:0000256" key="1">
    <source>
        <dbReference type="ARBA" id="ARBA00009437"/>
    </source>
</evidence>
<dbReference type="InterPro" id="IPR000847">
    <property type="entry name" value="LysR_HTH_N"/>
</dbReference>
<dbReference type="InterPro" id="IPR036388">
    <property type="entry name" value="WH-like_DNA-bd_sf"/>
</dbReference>
<dbReference type="PRINTS" id="PR00039">
    <property type="entry name" value="HTHLYSR"/>
</dbReference>
<dbReference type="SUPFAM" id="SSF46785">
    <property type="entry name" value="Winged helix' DNA-binding domain"/>
    <property type="match status" value="1"/>
</dbReference>
<dbReference type="PANTHER" id="PTHR30537">
    <property type="entry name" value="HTH-TYPE TRANSCRIPTIONAL REGULATOR"/>
    <property type="match status" value="1"/>
</dbReference>
<name>A0A330HQG1_9HYPH</name>
<dbReference type="OrthoDB" id="9807765at2"/>
<dbReference type="InterPro" id="IPR036390">
    <property type="entry name" value="WH_DNA-bd_sf"/>
</dbReference>
<evidence type="ECO:0000256" key="2">
    <source>
        <dbReference type="ARBA" id="ARBA00023015"/>
    </source>
</evidence>
<keyword evidence="7" id="KW-1185">Reference proteome</keyword>
<dbReference type="Gene3D" id="1.10.10.10">
    <property type="entry name" value="Winged helix-like DNA-binding domain superfamily/Winged helix DNA-binding domain"/>
    <property type="match status" value="1"/>
</dbReference>
<dbReference type="PANTHER" id="PTHR30537:SF26">
    <property type="entry name" value="GLYCINE CLEAVAGE SYSTEM TRANSCRIPTIONAL ACTIVATOR"/>
    <property type="match status" value="1"/>
</dbReference>
<dbReference type="GO" id="GO:0003700">
    <property type="term" value="F:DNA-binding transcription factor activity"/>
    <property type="evidence" value="ECO:0007669"/>
    <property type="project" value="InterPro"/>
</dbReference>
<dbReference type="InterPro" id="IPR058163">
    <property type="entry name" value="LysR-type_TF_proteobact-type"/>
</dbReference>
<reference evidence="6 7" key="1">
    <citation type="submission" date="2018-07" db="EMBL/GenBank/DDBJ databases">
        <title>Diversity of Mesorhizobium strains in Brazil.</title>
        <authorList>
            <person name="Helene L.C.F."/>
            <person name="Dall'Agnol R."/>
            <person name="Delamuta J.R.M."/>
            <person name="Hungria M."/>
        </authorList>
    </citation>
    <scope>NUCLEOTIDE SEQUENCE [LARGE SCALE GENOMIC DNA]</scope>
    <source>
        <strain evidence="6 7">AC99b</strain>
    </source>
</reference>
<dbReference type="SUPFAM" id="SSF53850">
    <property type="entry name" value="Periplasmic binding protein-like II"/>
    <property type="match status" value="1"/>
</dbReference>
<evidence type="ECO:0000256" key="4">
    <source>
        <dbReference type="ARBA" id="ARBA00023163"/>
    </source>
</evidence>
<dbReference type="InterPro" id="IPR005119">
    <property type="entry name" value="LysR_subst-bd"/>
</dbReference>
<evidence type="ECO:0000256" key="3">
    <source>
        <dbReference type="ARBA" id="ARBA00023125"/>
    </source>
</evidence>